<dbReference type="GO" id="GO:0000149">
    <property type="term" value="F:SNARE binding"/>
    <property type="evidence" value="ECO:0007669"/>
    <property type="project" value="TreeGrafter"/>
</dbReference>
<dbReference type="STRING" id="655863.F0XMQ6"/>
<dbReference type="RefSeq" id="XP_014170704.1">
    <property type="nucleotide sequence ID" value="XM_014315229.1"/>
</dbReference>
<keyword evidence="1" id="KW-0175">Coiled coil</keyword>
<proteinExistence type="predicted"/>
<sequence length="631" mass="68894">MAHQGPSFLLPQNRKLRHLRGVSLRNLTFARPRGRTIDDSSIQRSSDTREPLRFPPSLAHAHSSDDIRVDRARGRRVTLSGTSANARQRILEQALEPNTADAFFSLHHHAAVEPIYVSEVEDNATNFNFRLFDLTDVDPHVSRGARLVVKVWVRRAGVWYLLIEDHVDLRCLGCIGPSLQGKSRGPGAATSSTAGTAMHFPPNSIVFHLVDGIYMFGVGADGDASSPLPPPSRKQAPPLSTASYTALMRLANLENSLQDALASQVRLAVQIDDLLRQLSDAETTAATAVPDAEARTRRVLRGAAHQRRGAELARQKRDDIGRSLRARRAAIAAGRALQQTALDDIEHAARKLAVSRETALQTADDIRGQRRRVCEDLMRIFAIEPIPPPPDGQQQLPPPLSFQICGMALPNTDYGPALLSGSSAGGFVAEEVLSAALGFVAVLAHALQTYLGVVLPYRITPYGSRSAIRDDISKIPDQQRDFPLHMPRGGLGAQYRFDYAWFLLNKDIETLCSAQGIRVVDIRHTLPNLKYLLYVCSSGSKELPQRKKGGVRGLRALQKAATDDSIPRNLAVSAEGKQQQQQLPQGWDASSNGKTAASLAQAVSLNLPFSDDGAVLTLRTKGMRENVDGRL</sequence>
<evidence type="ECO:0000313" key="3">
    <source>
        <dbReference type="EMBL" id="EFX01222.1"/>
    </source>
</evidence>
<evidence type="ECO:0000256" key="1">
    <source>
        <dbReference type="ARBA" id="ARBA00023054"/>
    </source>
</evidence>
<dbReference type="PANTHER" id="PTHR15157:SF5">
    <property type="entry name" value="UV RADIATION RESISTANCE-ASSOCIATED GENE PROTEIN"/>
    <property type="match status" value="1"/>
</dbReference>
<dbReference type="EMBL" id="GL629794">
    <property type="protein sequence ID" value="EFX01222.1"/>
    <property type="molecule type" value="Genomic_DNA"/>
</dbReference>
<dbReference type="GeneID" id="25979567"/>
<dbReference type="InParanoid" id="F0XMQ6"/>
<dbReference type="GO" id="GO:0035493">
    <property type="term" value="P:SNARE complex assembly"/>
    <property type="evidence" value="ECO:0007669"/>
    <property type="project" value="TreeGrafter"/>
</dbReference>
<accession>F0XMQ6</accession>
<dbReference type="Proteomes" id="UP000007796">
    <property type="component" value="Unassembled WGS sequence"/>
</dbReference>
<dbReference type="eggNOG" id="KOG2896">
    <property type="taxonomic scope" value="Eukaryota"/>
</dbReference>
<evidence type="ECO:0000256" key="2">
    <source>
        <dbReference type="SAM" id="MobiDB-lite"/>
    </source>
</evidence>
<feature type="region of interest" description="Disordered" evidence="2">
    <location>
        <begin position="35"/>
        <end position="65"/>
    </location>
</feature>
<evidence type="ECO:0000313" key="4">
    <source>
        <dbReference type="Proteomes" id="UP000007796"/>
    </source>
</evidence>
<dbReference type="HOGENOM" id="CLU_009375_1_0_1"/>
<dbReference type="GO" id="GO:0005768">
    <property type="term" value="C:endosome"/>
    <property type="evidence" value="ECO:0007669"/>
    <property type="project" value="TreeGrafter"/>
</dbReference>
<dbReference type="GO" id="GO:0000323">
    <property type="term" value="C:lytic vacuole"/>
    <property type="evidence" value="ECO:0007669"/>
    <property type="project" value="TreeGrafter"/>
</dbReference>
<protein>
    <submittedName>
        <fullName evidence="3">Uv radiation resistance protein</fullName>
    </submittedName>
</protein>
<dbReference type="PANTHER" id="PTHR15157">
    <property type="entry name" value="UV RADIATION RESISTANCE-ASSOCIATED GENE PROTEIN"/>
    <property type="match status" value="1"/>
</dbReference>
<dbReference type="AlphaFoldDB" id="F0XMQ6"/>
<name>F0XMQ6_GROCL</name>
<feature type="region of interest" description="Disordered" evidence="2">
    <location>
        <begin position="573"/>
        <end position="592"/>
    </location>
</feature>
<gene>
    <name evidence="3" type="ORF">CMQ_6164</name>
</gene>
<dbReference type="OrthoDB" id="72772at2759"/>
<keyword evidence="4" id="KW-1185">Reference proteome</keyword>
<organism evidence="4">
    <name type="scientific">Grosmannia clavigera (strain kw1407 / UAMH 11150)</name>
    <name type="common">Blue stain fungus</name>
    <name type="synonym">Graphiocladiella clavigera</name>
    <dbReference type="NCBI Taxonomy" id="655863"/>
    <lineage>
        <taxon>Eukaryota</taxon>
        <taxon>Fungi</taxon>
        <taxon>Dikarya</taxon>
        <taxon>Ascomycota</taxon>
        <taxon>Pezizomycotina</taxon>
        <taxon>Sordariomycetes</taxon>
        <taxon>Sordariomycetidae</taxon>
        <taxon>Ophiostomatales</taxon>
        <taxon>Ophiostomataceae</taxon>
        <taxon>Leptographium</taxon>
    </lineage>
</organism>
<reference evidence="3 4" key="1">
    <citation type="journal article" date="2011" name="Proc. Natl. Acad. Sci. U.S.A.">
        <title>Genome and transcriptome analyses of the mountain pine beetle-fungal symbiont Grosmannia clavigera, a lodgepole pine pathogen.</title>
        <authorList>
            <person name="DiGuistini S."/>
            <person name="Wang Y."/>
            <person name="Liao N.Y."/>
            <person name="Taylor G."/>
            <person name="Tanguay P."/>
            <person name="Feau N."/>
            <person name="Henrissat B."/>
            <person name="Chan S.K."/>
            <person name="Hesse-Orce U."/>
            <person name="Alamouti S.M."/>
            <person name="Tsui C.K.M."/>
            <person name="Docking R.T."/>
            <person name="Levasseur A."/>
            <person name="Haridas S."/>
            <person name="Robertson G."/>
            <person name="Birol I."/>
            <person name="Holt R.A."/>
            <person name="Marra M.A."/>
            <person name="Hamelin R.C."/>
            <person name="Hirst M."/>
            <person name="Jones S.J.M."/>
            <person name="Bohlmann J."/>
            <person name="Breuil C."/>
        </authorList>
    </citation>
    <scope>NUCLEOTIDE SEQUENCE [LARGE SCALE GENOMIC DNA]</scope>
    <source>
        <strain evidence="4">kw1407 / UAMH 11150</strain>
    </source>
</reference>